<dbReference type="GeneID" id="75691243"/>
<dbReference type="RefSeq" id="YP_010359742.1">
    <property type="nucleotide sequence ID" value="NC_062776.1"/>
</dbReference>
<name>A0AAE7S1T0_9CAUD</name>
<dbReference type="InterPro" id="IPR057878">
    <property type="entry name" value="CrAss_Ring_2"/>
</dbReference>
<accession>A0AAE7S1T0</accession>
<gene>
    <name evidence="1" type="primary">gp_23103</name>
</gene>
<organism evidence="1 2">
    <name type="scientific">uncultured phage cr9_1</name>
    <dbReference type="NCBI Taxonomy" id="2986400"/>
    <lineage>
        <taxon>Viruses</taxon>
        <taxon>Duplodnaviria</taxon>
        <taxon>Heunggongvirae</taxon>
        <taxon>Uroviricota</taxon>
        <taxon>Caudoviricetes</taxon>
        <taxon>Crassvirales</taxon>
        <taxon>Intestiviridae</taxon>
        <taxon>Crudevirinae</taxon>
        <taxon>Dabirmavirus</taxon>
        <taxon>Dabirmavirus hominis</taxon>
    </lineage>
</organism>
<protein>
    <submittedName>
        <fullName evidence="1">Uncharacterized protein</fullName>
    </submittedName>
</protein>
<dbReference type="Pfam" id="PF25702">
    <property type="entry name" value="CrAss_Ring_2"/>
    <property type="match status" value="1"/>
</dbReference>
<sequence>MASINQLISEIAHSVKQADSIPVRRAIKLGIIHARNELIRHSYANHNYTDKVLQQRFKITLIDVPDGDIYQTGNLPLPKIKRTKVKVPRPVRLTNNLPFHSVRTAGVKNPIVIPFVKESVSKYYGSLPGLCPSATYDYINEYIYINCINDSEFNNLGAIVIESVFEYPHIIEVETNDKPFDIDSINDDDEFLLPEDMIGSIKKLILETWNVNVIRDTAEIPSVNLA</sequence>
<keyword evidence="2" id="KW-1185">Reference proteome</keyword>
<dbReference type="EMBL" id="MZ130486">
    <property type="protein sequence ID" value="QWM90170.1"/>
    <property type="molecule type" value="Genomic_DNA"/>
</dbReference>
<reference evidence="1 2" key="1">
    <citation type="submission" date="2021-04" db="EMBL/GenBank/DDBJ databases">
        <authorList>
            <person name="Shkoporov A.N."/>
            <person name="Stockdale S.R."/>
            <person name="Guerin E."/>
            <person name="Ross R.P."/>
            <person name="Hill C."/>
        </authorList>
    </citation>
    <scope>NUCLEOTIDE SEQUENCE [LARGE SCALE GENOMIC DNA]</scope>
    <source>
        <strain evidence="2">cr9_1</strain>
    </source>
</reference>
<evidence type="ECO:0000313" key="2">
    <source>
        <dbReference type="Proteomes" id="UP000827813"/>
    </source>
</evidence>
<dbReference type="KEGG" id="vg:75691243"/>
<proteinExistence type="predicted"/>
<dbReference type="Proteomes" id="UP000827813">
    <property type="component" value="Segment"/>
</dbReference>
<evidence type="ECO:0000313" key="1">
    <source>
        <dbReference type="EMBL" id="QWM90170.1"/>
    </source>
</evidence>